<dbReference type="eggNOG" id="ENOG5032TJF">
    <property type="taxonomic scope" value="Bacteria"/>
</dbReference>
<evidence type="ECO:0000313" key="3">
    <source>
        <dbReference type="Proteomes" id="UP000000742"/>
    </source>
</evidence>
<dbReference type="HOGENOM" id="CLU_116152_0_0_9"/>
<dbReference type="EMBL" id="CP000922">
    <property type="protein sequence ID" value="ACJ34071.1"/>
    <property type="molecule type" value="Genomic_DNA"/>
</dbReference>
<keyword evidence="1" id="KW-0812">Transmembrane</keyword>
<keyword evidence="1" id="KW-1133">Transmembrane helix</keyword>
<dbReference type="Proteomes" id="UP000000742">
    <property type="component" value="Chromosome"/>
</dbReference>
<dbReference type="KEGG" id="afl:Aflv_1710"/>
<dbReference type="STRING" id="491915.Aflv_1710"/>
<organism evidence="2 3">
    <name type="scientific">Anoxybacillus flavithermus (strain DSM 21510 / WK1)</name>
    <dbReference type="NCBI Taxonomy" id="491915"/>
    <lineage>
        <taxon>Bacteria</taxon>
        <taxon>Bacillati</taxon>
        <taxon>Bacillota</taxon>
        <taxon>Bacilli</taxon>
        <taxon>Bacillales</taxon>
        <taxon>Anoxybacillaceae</taxon>
        <taxon>Anoxybacillus</taxon>
    </lineage>
</organism>
<evidence type="ECO:0000256" key="1">
    <source>
        <dbReference type="SAM" id="Phobius"/>
    </source>
</evidence>
<gene>
    <name evidence="2" type="ordered locus">Aflv_1710</name>
</gene>
<evidence type="ECO:0000313" key="2">
    <source>
        <dbReference type="EMBL" id="ACJ34071.1"/>
    </source>
</evidence>
<reference evidence="2 3" key="1">
    <citation type="journal article" date="2008" name="Genome Biol.">
        <title>Encapsulated in silica: genome, proteome and physiology of the thermophilic bacterium Anoxybacillus flavithermus WK1.</title>
        <authorList>
            <person name="Saw J.H."/>
            <person name="Mountain B.W."/>
            <person name="Feng L."/>
            <person name="Omelchenko M.V."/>
            <person name="Hou S."/>
            <person name="Saito J.A."/>
            <person name="Stott M.B."/>
            <person name="Li D."/>
            <person name="Zhao G."/>
            <person name="Wu J."/>
            <person name="Galperin M.Y."/>
            <person name="Koonin E.V."/>
            <person name="Makarova K.S."/>
            <person name="Wolf Y.I."/>
            <person name="Rigden D.J."/>
            <person name="Dunfield P.F."/>
            <person name="Wang L."/>
            <person name="Alam M."/>
        </authorList>
    </citation>
    <scope>NUCLEOTIDE SEQUENCE [LARGE SCALE GENOMIC DNA]</scope>
    <source>
        <strain evidence="3">DSM 21510 / WK1</strain>
    </source>
</reference>
<feature type="transmembrane region" description="Helical" evidence="1">
    <location>
        <begin position="12"/>
        <end position="34"/>
    </location>
</feature>
<protein>
    <submittedName>
        <fullName evidence="2">Uncharacterized conserved protein</fullName>
    </submittedName>
</protein>
<dbReference type="AlphaFoldDB" id="B7GG90"/>
<sequence length="159" mass="18737">MILSDKRDDMTTFLWFASFVLHGISLFLIILLSLKWVKIKETEREQAELIREMETMMTTYLMQFKEENERFVKQITSSAVRQKKKETPSFLREEQPSLPVEDVVDRIELSTTTKEEQPLESLVSEAVKLQQQGKTIDEIAKILKRGKTEMELLLKFHQK</sequence>
<proteinExistence type="predicted"/>
<accession>B7GG90</accession>
<name>B7GG90_ANOFW</name>
<keyword evidence="1" id="KW-0472">Membrane</keyword>